<evidence type="ECO:0000256" key="3">
    <source>
        <dbReference type="PIRSR" id="PIRSR639383-2"/>
    </source>
</evidence>
<comment type="caution">
    <text evidence="6">The sequence shown here is derived from an EMBL/GenBank/DDBJ whole genome shotgun (WGS) entry which is preliminary data.</text>
</comment>
<dbReference type="Proteomes" id="UP000031675">
    <property type="component" value="Unassembled WGS sequence"/>
</dbReference>
<name>A0A0C2G252_9ACTN</name>
<dbReference type="OrthoDB" id="9784774at2"/>
<feature type="domain" description="HIT" evidence="5">
    <location>
        <begin position="44"/>
        <end position="153"/>
    </location>
</feature>
<dbReference type="InterPro" id="IPR039383">
    <property type="entry name" value="FHIT"/>
</dbReference>
<evidence type="ECO:0000259" key="5">
    <source>
        <dbReference type="PROSITE" id="PS51084"/>
    </source>
</evidence>
<dbReference type="InterPro" id="IPR011146">
    <property type="entry name" value="HIT-like"/>
</dbReference>
<sequence length="181" mass="19525">MSEAERDASFGDPDGFERLWTPHRMAYIKGENKPTGRASGDGCPFCRAPGLPDAEGLVVARGKTGYAVLNLYPYNSGHLLICPYRHVADYTALDGAEAAEVAALTQAGITALRRAYGPQGFNVGMNLGEPAGAGIAAHLHQHIVPRWEGDTNFMPVIGRTKVLPELLEQAREALVQAWPEE</sequence>
<gene>
    <name evidence="6" type="ORF">LP52_19305</name>
</gene>
<dbReference type="Gene3D" id="3.30.428.10">
    <property type="entry name" value="HIT-like"/>
    <property type="match status" value="1"/>
</dbReference>
<evidence type="ECO:0000256" key="1">
    <source>
        <dbReference type="ARBA" id="ARBA00022741"/>
    </source>
</evidence>
<feature type="binding site" evidence="3">
    <location>
        <position position="70"/>
    </location>
    <ligand>
        <name>substrate</name>
    </ligand>
</feature>
<evidence type="ECO:0000256" key="4">
    <source>
        <dbReference type="PROSITE-ProRule" id="PRU00464"/>
    </source>
</evidence>
<evidence type="ECO:0000256" key="2">
    <source>
        <dbReference type="PIRSR" id="PIRSR639383-1"/>
    </source>
</evidence>
<protein>
    <submittedName>
        <fullName evidence="6">HIT family hydrolase</fullName>
    </submittedName>
</protein>
<reference evidence="7" key="1">
    <citation type="journal article" date="2015" name="Chem. Biol.">
        <title>Structure, bioactivity, and resistance mechanism of streptomonomicin, an unusual lasso Peptide from an understudied halophilic actinomycete.</title>
        <authorList>
            <person name="Metelev M."/>
            <person name="Tietz J.I."/>
            <person name="Melby J.O."/>
            <person name="Blair P.M."/>
            <person name="Zhu L."/>
            <person name="Livnat I."/>
            <person name="Severinov K."/>
            <person name="Mitchell D.A."/>
        </authorList>
    </citation>
    <scope>NUCLEOTIDE SEQUENCE [LARGE SCALE GENOMIC DNA]</scope>
    <source>
        <strain evidence="7">YIM 90003</strain>
    </source>
</reference>
<dbReference type="SUPFAM" id="SSF54197">
    <property type="entry name" value="HIT-like"/>
    <property type="match status" value="1"/>
</dbReference>
<feature type="binding site" evidence="3">
    <location>
        <position position="142"/>
    </location>
    <ligand>
        <name>substrate</name>
    </ligand>
</feature>
<dbReference type="GO" id="GO:0000166">
    <property type="term" value="F:nucleotide binding"/>
    <property type="evidence" value="ECO:0007669"/>
    <property type="project" value="UniProtKB-KW"/>
</dbReference>
<dbReference type="RefSeq" id="WP_040275597.1">
    <property type="nucleotide sequence ID" value="NZ_JROO01000038.1"/>
</dbReference>
<dbReference type="STRING" id="183763.LP52_19305"/>
<feature type="active site" description="Tele-AMP-histidine intermediate" evidence="2">
    <location>
        <position position="140"/>
    </location>
</feature>
<keyword evidence="6" id="KW-0378">Hydrolase</keyword>
<dbReference type="PANTHER" id="PTHR42997">
    <property type="entry name" value="HIT FAMILY HYDROLASE"/>
    <property type="match status" value="1"/>
</dbReference>
<proteinExistence type="predicted"/>
<organism evidence="6 7">
    <name type="scientific">Streptomonospora alba</name>
    <dbReference type="NCBI Taxonomy" id="183763"/>
    <lineage>
        <taxon>Bacteria</taxon>
        <taxon>Bacillati</taxon>
        <taxon>Actinomycetota</taxon>
        <taxon>Actinomycetes</taxon>
        <taxon>Streptosporangiales</taxon>
        <taxon>Nocardiopsidaceae</taxon>
        <taxon>Streptomonospora</taxon>
    </lineage>
</organism>
<feature type="short sequence motif" description="Histidine triad motif" evidence="4">
    <location>
        <begin position="138"/>
        <end position="142"/>
    </location>
</feature>
<evidence type="ECO:0000313" key="7">
    <source>
        <dbReference type="Proteomes" id="UP000031675"/>
    </source>
</evidence>
<dbReference type="PROSITE" id="PS51084">
    <property type="entry name" value="HIT_2"/>
    <property type="match status" value="1"/>
</dbReference>
<keyword evidence="1" id="KW-0547">Nucleotide-binding</keyword>
<keyword evidence="7" id="KW-1185">Reference proteome</keyword>
<accession>A0A0C2G252</accession>
<dbReference type="InterPro" id="IPR036265">
    <property type="entry name" value="HIT-like_sf"/>
</dbReference>
<dbReference type="Pfam" id="PF01230">
    <property type="entry name" value="HIT"/>
    <property type="match status" value="1"/>
</dbReference>
<dbReference type="CDD" id="cd01275">
    <property type="entry name" value="FHIT"/>
    <property type="match status" value="1"/>
</dbReference>
<dbReference type="GO" id="GO:0016787">
    <property type="term" value="F:hydrolase activity"/>
    <property type="evidence" value="ECO:0007669"/>
    <property type="project" value="UniProtKB-KW"/>
</dbReference>
<dbReference type="InterPro" id="IPR052908">
    <property type="entry name" value="AP-4-A_phosphorylase"/>
</dbReference>
<evidence type="ECO:0000313" key="6">
    <source>
        <dbReference type="EMBL" id="KIH97403.1"/>
    </source>
</evidence>
<dbReference type="EMBL" id="JROO01000038">
    <property type="protein sequence ID" value="KIH97403.1"/>
    <property type="molecule type" value="Genomic_DNA"/>
</dbReference>
<dbReference type="PANTHER" id="PTHR42997:SF1">
    <property type="entry name" value="AP-4-A PHOSPHORYLASE"/>
    <property type="match status" value="1"/>
</dbReference>
<dbReference type="AlphaFoldDB" id="A0A0C2G252"/>